<dbReference type="SMART" id="SM00487">
    <property type="entry name" value="DEXDc"/>
    <property type="match status" value="1"/>
</dbReference>
<evidence type="ECO:0000259" key="10">
    <source>
        <dbReference type="PROSITE" id="PS51194"/>
    </source>
</evidence>
<dbReference type="PANTHER" id="PTHR47963">
    <property type="entry name" value="DEAD-BOX ATP-DEPENDENT RNA HELICASE 47, MITOCHONDRIAL"/>
    <property type="match status" value="1"/>
</dbReference>
<comment type="caution">
    <text evidence="11">The sequence shown here is derived from an EMBL/GenBank/DDBJ whole genome shotgun (WGS) entry which is preliminary data.</text>
</comment>
<organism evidence="11 12">
    <name type="scientific">Blastocystis sp. subtype 1 (strain ATCC 50177 / NandII)</name>
    <dbReference type="NCBI Taxonomy" id="478820"/>
    <lineage>
        <taxon>Eukaryota</taxon>
        <taxon>Sar</taxon>
        <taxon>Stramenopiles</taxon>
        <taxon>Bigyra</taxon>
        <taxon>Opalozoa</taxon>
        <taxon>Opalinata</taxon>
        <taxon>Blastocystidae</taxon>
        <taxon>Blastocystis</taxon>
    </lineage>
</organism>
<proteinExistence type="inferred from homology"/>
<dbReference type="InterPro" id="IPR000629">
    <property type="entry name" value="RNA-helicase_DEAD-box_CS"/>
</dbReference>
<dbReference type="SMART" id="SM00490">
    <property type="entry name" value="HELICc"/>
    <property type="match status" value="1"/>
</dbReference>
<dbReference type="InterPro" id="IPR035979">
    <property type="entry name" value="RBD_domain_sf"/>
</dbReference>
<dbReference type="GO" id="GO:0005524">
    <property type="term" value="F:ATP binding"/>
    <property type="evidence" value="ECO:0007669"/>
    <property type="project" value="UniProtKB-KW"/>
</dbReference>
<feature type="compositionally biased region" description="Basic and acidic residues" evidence="8">
    <location>
        <begin position="717"/>
        <end position="726"/>
    </location>
</feature>
<feature type="domain" description="Helicase ATP-binding" evidence="9">
    <location>
        <begin position="145"/>
        <end position="333"/>
    </location>
</feature>
<evidence type="ECO:0000256" key="5">
    <source>
        <dbReference type="ARBA" id="ARBA00022806"/>
    </source>
</evidence>
<feature type="compositionally biased region" description="Acidic residues" evidence="8">
    <location>
        <begin position="88"/>
        <end position="101"/>
    </location>
</feature>
<dbReference type="CDD" id="cd00268">
    <property type="entry name" value="DEADc"/>
    <property type="match status" value="1"/>
</dbReference>
<evidence type="ECO:0000313" key="12">
    <source>
        <dbReference type="Proteomes" id="UP000078348"/>
    </source>
</evidence>
<dbReference type="EC" id="3.6.4.13" evidence="2"/>
<dbReference type="CDD" id="cd12937">
    <property type="entry name" value="GUCT_RH7_like"/>
    <property type="match status" value="1"/>
</dbReference>
<dbReference type="GO" id="GO:0003723">
    <property type="term" value="F:RNA binding"/>
    <property type="evidence" value="ECO:0007669"/>
    <property type="project" value="UniProtKB-KW"/>
</dbReference>
<evidence type="ECO:0000256" key="7">
    <source>
        <dbReference type="RuleBase" id="RU000492"/>
    </source>
</evidence>
<feature type="compositionally biased region" description="Gly residues" evidence="8">
    <location>
        <begin position="670"/>
        <end position="680"/>
    </location>
</feature>
<evidence type="ECO:0000256" key="4">
    <source>
        <dbReference type="ARBA" id="ARBA00022801"/>
    </source>
</evidence>
<evidence type="ECO:0000256" key="1">
    <source>
        <dbReference type="ARBA" id="ARBA00006517"/>
    </source>
</evidence>
<dbReference type="AlphaFoldDB" id="A0A196S5S9"/>
<sequence>MDGFINTCKARCDNQTKVEGEIRRPVVQKRAMGHKDSDKKKESHKRQREDKGEKSSSHKEKVKTEKVKEVEKKVDAEEEKTEKTPSVPEEEQTEEPEQEDIEQPRKRMRTRSMDMEEEESLYSMRRYRISPETIGILNSHGITELFPIQAIVDLIGRAPTGQGKTLAFALPIVEKIYKLGLAPPRRSRSPLILVLSPTRELAQQIDEQVHMVAPRLRSICLFGGAPYEPQESALRRGVEFVVGTPGRVLDHLERGNLRLEELKWFVLDEADRMLDMGFNEDVEKVVDYCVKSGGEVSGARKLPDRIQVLLFSATIPAWVRDVMTKYMHPDKVVVDLVTAKEKASVDVKHLVLRCPWERRAKVIADLIQVYCGHDGRAIVFCDMKKSCNELAGEDCLRSIAGVLHGDIPQKTREQTLKDFKEGKFKCLVATDVAARGLDIQGITLVINREPPSTRSGVADVETYIHRSGRTGRAGKKGVCVTLSTGLQQEAVLQTIEKAVGNAFTRIGAPQPSDLLKAKAENLLEQFDNIDAQMVEKMLPLAEEVYQKQADTKQAIARCLCLAVGAIGKMQSRSILTSQDGYKTFEYHSFNQFRSPSYVWGALRRYFPEEVVGNIKGITMTKDEQGAVFDVADQDVKVFEDFIEQHGERSQFSVCTSLPELKDRDLSQMRGKGGFNGGRNGQNGQNRRGGFSGGRGGRGGFSGGRGGRGGFNGGNRNFHNDGGFRKY</sequence>
<keyword evidence="12" id="KW-1185">Reference proteome</keyword>
<keyword evidence="4 7" id="KW-0378">Hydrolase</keyword>
<reference evidence="11 12" key="1">
    <citation type="submission" date="2016-05" db="EMBL/GenBank/DDBJ databases">
        <title>Nuclear genome of Blastocystis sp. subtype 1 NandII.</title>
        <authorList>
            <person name="Gentekaki E."/>
            <person name="Curtis B."/>
            <person name="Stairs C."/>
            <person name="Eme L."/>
            <person name="Herman E."/>
            <person name="Klimes V."/>
            <person name="Arias M.C."/>
            <person name="Elias M."/>
            <person name="Hilliou F."/>
            <person name="Klute M."/>
            <person name="Malik S.-B."/>
            <person name="Pightling A."/>
            <person name="Rachubinski R."/>
            <person name="Salas D."/>
            <person name="Schlacht A."/>
            <person name="Suga H."/>
            <person name="Archibald J."/>
            <person name="Ball S.G."/>
            <person name="Clark G."/>
            <person name="Dacks J."/>
            <person name="Van Der Giezen M."/>
            <person name="Tsaousis A."/>
            <person name="Roger A."/>
        </authorList>
    </citation>
    <scope>NUCLEOTIDE SEQUENCE [LARGE SCALE GENOMIC DNA]</scope>
    <source>
        <strain evidence="12">ATCC 50177 / NandII</strain>
    </source>
</reference>
<dbReference type="GO" id="GO:0003724">
    <property type="term" value="F:RNA helicase activity"/>
    <property type="evidence" value="ECO:0007669"/>
    <property type="project" value="UniProtKB-EC"/>
</dbReference>
<dbReference type="Pfam" id="PF00270">
    <property type="entry name" value="DEAD"/>
    <property type="match status" value="1"/>
</dbReference>
<dbReference type="PANTHER" id="PTHR47963:SF8">
    <property type="entry name" value="ATP-DEPENDENT RNA HELICASE DEAD"/>
    <property type="match status" value="1"/>
</dbReference>
<protein>
    <recommendedName>
        <fullName evidence="2">RNA helicase</fullName>
        <ecNumber evidence="2">3.6.4.13</ecNumber>
    </recommendedName>
</protein>
<dbReference type="InterPro" id="IPR011545">
    <property type="entry name" value="DEAD/DEAH_box_helicase_dom"/>
</dbReference>
<dbReference type="Proteomes" id="UP000078348">
    <property type="component" value="Unassembled WGS sequence"/>
</dbReference>
<dbReference type="InterPro" id="IPR014001">
    <property type="entry name" value="Helicase_ATP-bd"/>
</dbReference>
<dbReference type="SUPFAM" id="SSF52540">
    <property type="entry name" value="P-loop containing nucleoside triphosphate hydrolases"/>
    <property type="match status" value="1"/>
</dbReference>
<dbReference type="CDD" id="cd18787">
    <property type="entry name" value="SF2_C_DEAD"/>
    <property type="match status" value="1"/>
</dbReference>
<dbReference type="OrthoDB" id="4255at2759"/>
<dbReference type="InterPro" id="IPR044742">
    <property type="entry name" value="DEAD/DEAH_RhlB"/>
</dbReference>
<dbReference type="PROSITE" id="PS51192">
    <property type="entry name" value="HELICASE_ATP_BIND_1"/>
    <property type="match status" value="1"/>
</dbReference>
<evidence type="ECO:0000256" key="8">
    <source>
        <dbReference type="SAM" id="MobiDB-lite"/>
    </source>
</evidence>
<dbReference type="InterPro" id="IPR027417">
    <property type="entry name" value="P-loop_NTPase"/>
</dbReference>
<evidence type="ECO:0000256" key="6">
    <source>
        <dbReference type="ARBA" id="ARBA00022840"/>
    </source>
</evidence>
<dbReference type="InterPro" id="IPR001650">
    <property type="entry name" value="Helicase_C-like"/>
</dbReference>
<dbReference type="STRING" id="478820.A0A196S5S9"/>
<feature type="compositionally biased region" description="Gly residues" evidence="8">
    <location>
        <begin position="689"/>
        <end position="712"/>
    </location>
</feature>
<dbReference type="Pfam" id="PF00271">
    <property type="entry name" value="Helicase_C"/>
    <property type="match status" value="1"/>
</dbReference>
<dbReference type="PROSITE" id="PS00039">
    <property type="entry name" value="DEAD_ATP_HELICASE"/>
    <property type="match status" value="1"/>
</dbReference>
<name>A0A196S5S9_BLAHN</name>
<feature type="region of interest" description="Disordered" evidence="8">
    <location>
        <begin position="1"/>
        <end position="117"/>
    </location>
</feature>
<gene>
    <name evidence="11" type="ORF">AV274_5907</name>
</gene>
<evidence type="ECO:0000256" key="3">
    <source>
        <dbReference type="ARBA" id="ARBA00022741"/>
    </source>
</evidence>
<dbReference type="InterPro" id="IPR050547">
    <property type="entry name" value="DEAD_box_RNA_helicases"/>
</dbReference>
<comment type="similarity">
    <text evidence="1">Belongs to the DEAD box helicase family. DDX21/DDX50 subfamily.</text>
</comment>
<dbReference type="Pfam" id="PF08152">
    <property type="entry name" value="GUCT"/>
    <property type="match status" value="1"/>
</dbReference>
<evidence type="ECO:0000259" key="9">
    <source>
        <dbReference type="PROSITE" id="PS51192"/>
    </source>
</evidence>
<accession>A0A196S5S9</accession>
<dbReference type="GO" id="GO:0016787">
    <property type="term" value="F:hydrolase activity"/>
    <property type="evidence" value="ECO:0007669"/>
    <property type="project" value="UniProtKB-KW"/>
</dbReference>
<evidence type="ECO:0000313" key="11">
    <source>
        <dbReference type="EMBL" id="OAO12440.1"/>
    </source>
</evidence>
<evidence type="ECO:0000256" key="2">
    <source>
        <dbReference type="ARBA" id="ARBA00012552"/>
    </source>
</evidence>
<dbReference type="Gene3D" id="3.40.50.300">
    <property type="entry name" value="P-loop containing nucleotide triphosphate hydrolases"/>
    <property type="match status" value="2"/>
</dbReference>
<dbReference type="SUPFAM" id="SSF54928">
    <property type="entry name" value="RNA-binding domain, RBD"/>
    <property type="match status" value="1"/>
</dbReference>
<keyword evidence="3 7" id="KW-0547">Nucleotide-binding</keyword>
<dbReference type="EMBL" id="LXWW01000544">
    <property type="protein sequence ID" value="OAO12440.1"/>
    <property type="molecule type" value="Genomic_DNA"/>
</dbReference>
<feature type="domain" description="Helicase C-terminal" evidence="10">
    <location>
        <begin position="365"/>
        <end position="515"/>
    </location>
</feature>
<dbReference type="Gene3D" id="3.30.70.2280">
    <property type="match status" value="1"/>
</dbReference>
<keyword evidence="5 7" id="KW-0347">Helicase</keyword>
<feature type="compositionally biased region" description="Basic and acidic residues" evidence="8">
    <location>
        <begin position="10"/>
        <end position="24"/>
    </location>
</feature>
<dbReference type="PROSITE" id="PS51194">
    <property type="entry name" value="HELICASE_CTER"/>
    <property type="match status" value="1"/>
</dbReference>
<feature type="compositionally biased region" description="Basic and acidic residues" evidence="8">
    <location>
        <begin position="33"/>
        <end position="83"/>
    </location>
</feature>
<feature type="region of interest" description="Disordered" evidence="8">
    <location>
        <begin position="665"/>
        <end position="726"/>
    </location>
</feature>
<keyword evidence="6 7" id="KW-0067">ATP-binding</keyword>
<dbReference type="InterPro" id="IPR012562">
    <property type="entry name" value="GUCT"/>
</dbReference>